<accession>A0A8S4FWC3</accession>
<dbReference type="GO" id="GO:0043248">
    <property type="term" value="P:proteasome assembly"/>
    <property type="evidence" value="ECO:0007669"/>
    <property type="project" value="InterPro"/>
</dbReference>
<sequence>MGPSDTDRFREFVQKLQQEDERVAALNDIKNLLTYKPAGESAQVIRNVGITKILQCVNLPEKSQVDLTCEVLRLCFEKLAAGDAVKNYTSHIMYLA</sequence>
<evidence type="ECO:0000313" key="2">
    <source>
        <dbReference type="Proteomes" id="UP000653454"/>
    </source>
</evidence>
<organism evidence="1 2">
    <name type="scientific">Plutella xylostella</name>
    <name type="common">Diamondback moth</name>
    <name type="synonym">Plutella maculipennis</name>
    <dbReference type="NCBI Taxonomy" id="51655"/>
    <lineage>
        <taxon>Eukaryota</taxon>
        <taxon>Metazoa</taxon>
        <taxon>Ecdysozoa</taxon>
        <taxon>Arthropoda</taxon>
        <taxon>Hexapoda</taxon>
        <taxon>Insecta</taxon>
        <taxon>Pterygota</taxon>
        <taxon>Neoptera</taxon>
        <taxon>Endopterygota</taxon>
        <taxon>Lepidoptera</taxon>
        <taxon>Glossata</taxon>
        <taxon>Ditrysia</taxon>
        <taxon>Yponomeutoidea</taxon>
        <taxon>Plutellidae</taxon>
        <taxon>Plutella</taxon>
    </lineage>
</organism>
<name>A0A8S4FWC3_PLUXY</name>
<dbReference type="Proteomes" id="UP000653454">
    <property type="component" value="Unassembled WGS sequence"/>
</dbReference>
<comment type="caution">
    <text evidence="1">The sequence shown here is derived from an EMBL/GenBank/DDBJ whole genome shotgun (WGS) entry which is preliminary data.</text>
</comment>
<dbReference type="AlphaFoldDB" id="A0A8S4FWC3"/>
<protein>
    <submittedName>
        <fullName evidence="1">(diamondback moth) hypothetical protein</fullName>
    </submittedName>
</protein>
<keyword evidence="2" id="KW-1185">Reference proteome</keyword>
<reference evidence="1" key="1">
    <citation type="submission" date="2020-11" db="EMBL/GenBank/DDBJ databases">
        <authorList>
            <person name="Whiteford S."/>
        </authorList>
    </citation>
    <scope>NUCLEOTIDE SEQUENCE</scope>
</reference>
<proteinExistence type="predicted"/>
<dbReference type="Pfam" id="PF10508">
    <property type="entry name" value="Proteasom_PSMB"/>
    <property type="match status" value="1"/>
</dbReference>
<dbReference type="EMBL" id="CAJHNJ030000057">
    <property type="protein sequence ID" value="CAG9133123.1"/>
    <property type="molecule type" value="Genomic_DNA"/>
</dbReference>
<evidence type="ECO:0000313" key="1">
    <source>
        <dbReference type="EMBL" id="CAG9133123.1"/>
    </source>
</evidence>
<gene>
    <name evidence="1" type="ORF">PLXY2_LOCUS11377</name>
</gene>
<dbReference type="InterPro" id="IPR019538">
    <property type="entry name" value="PSMD5"/>
</dbReference>